<evidence type="ECO:0000313" key="1">
    <source>
        <dbReference type="EnsemblMetazoa" id="ACOM042239-PA.1"/>
    </source>
</evidence>
<dbReference type="Proteomes" id="UP000075882">
    <property type="component" value="Unassembled WGS sequence"/>
</dbReference>
<sequence length="174" mass="19742">MWQTPLSRTFIENLELRCRSSWTASRFMPQAKHFWYRQYWQRFLWHTVMFAAGPIATDRAEMLRAAERMVGRVLLRDVGGSVRSTATSTSIASLLLLLLLLLLGTTSNEQILLSRPISECPTNNERILLLQDDRVEAATARAARATVVAGRERSTATSVQQRNVRLQVGLQIGR</sequence>
<accession>A0A8W7Q3J0</accession>
<proteinExistence type="predicted"/>
<dbReference type="EnsemblMetazoa" id="ACOM042239-RA">
    <property type="protein sequence ID" value="ACOM042239-PA.1"/>
    <property type="gene ID" value="ACOM042239"/>
</dbReference>
<organism evidence="1">
    <name type="scientific">Anopheles coluzzii</name>
    <name type="common">African malaria mosquito</name>
    <dbReference type="NCBI Taxonomy" id="1518534"/>
    <lineage>
        <taxon>Eukaryota</taxon>
        <taxon>Metazoa</taxon>
        <taxon>Ecdysozoa</taxon>
        <taxon>Arthropoda</taxon>
        <taxon>Hexapoda</taxon>
        <taxon>Insecta</taxon>
        <taxon>Pterygota</taxon>
        <taxon>Neoptera</taxon>
        <taxon>Endopterygota</taxon>
        <taxon>Diptera</taxon>
        <taxon>Nematocera</taxon>
        <taxon>Culicoidea</taxon>
        <taxon>Culicidae</taxon>
        <taxon>Anophelinae</taxon>
        <taxon>Anopheles</taxon>
    </lineage>
</organism>
<protein>
    <submittedName>
        <fullName evidence="1">Uncharacterized protein</fullName>
    </submittedName>
</protein>
<dbReference type="AlphaFoldDB" id="A0A8W7Q3J0"/>
<reference evidence="1" key="1">
    <citation type="submission" date="2022-08" db="UniProtKB">
        <authorList>
            <consortium name="EnsemblMetazoa"/>
        </authorList>
    </citation>
    <scope>IDENTIFICATION</scope>
</reference>
<name>A0A8W7Q3J0_ANOCL</name>